<gene>
    <name evidence="1" type="ORF">HPP92_004524</name>
</gene>
<dbReference type="PANTHER" id="PTHR36743">
    <property type="entry name" value="OS04G0495300 PROTEIN"/>
    <property type="match status" value="1"/>
</dbReference>
<keyword evidence="2" id="KW-1185">Reference proteome</keyword>
<dbReference type="PROSITE" id="PS51257">
    <property type="entry name" value="PROKAR_LIPOPROTEIN"/>
    <property type="match status" value="1"/>
</dbReference>
<organism evidence="1 2">
    <name type="scientific">Vanilla planifolia</name>
    <name type="common">Vanilla</name>
    <dbReference type="NCBI Taxonomy" id="51239"/>
    <lineage>
        <taxon>Eukaryota</taxon>
        <taxon>Viridiplantae</taxon>
        <taxon>Streptophyta</taxon>
        <taxon>Embryophyta</taxon>
        <taxon>Tracheophyta</taxon>
        <taxon>Spermatophyta</taxon>
        <taxon>Magnoliopsida</taxon>
        <taxon>Liliopsida</taxon>
        <taxon>Asparagales</taxon>
        <taxon>Orchidaceae</taxon>
        <taxon>Vanilloideae</taxon>
        <taxon>Vanilleae</taxon>
        <taxon>Vanilla</taxon>
    </lineage>
</organism>
<dbReference type="Proteomes" id="UP000636800">
    <property type="component" value="Chromosome 1"/>
</dbReference>
<protein>
    <submittedName>
        <fullName evidence="1">Uncharacterized protein</fullName>
    </submittedName>
</protein>
<dbReference type="AlphaFoldDB" id="A0A835S9L0"/>
<reference evidence="1 2" key="1">
    <citation type="journal article" date="2020" name="Nat. Food">
        <title>A phased Vanilla planifolia genome enables genetic improvement of flavour and production.</title>
        <authorList>
            <person name="Hasing T."/>
            <person name="Tang H."/>
            <person name="Brym M."/>
            <person name="Khazi F."/>
            <person name="Huang T."/>
            <person name="Chambers A.H."/>
        </authorList>
    </citation>
    <scope>NUCLEOTIDE SEQUENCE [LARGE SCALE GENOMIC DNA]</scope>
    <source>
        <tissue evidence="1">Leaf</tissue>
    </source>
</reference>
<dbReference type="EMBL" id="JADCNL010000001">
    <property type="protein sequence ID" value="KAG0499833.1"/>
    <property type="molecule type" value="Genomic_DNA"/>
</dbReference>
<dbReference type="PANTHER" id="PTHR36743:SF1">
    <property type="entry name" value="OS04G0495300 PROTEIN"/>
    <property type="match status" value="1"/>
</dbReference>
<name>A0A835S9L0_VANPL</name>
<proteinExistence type="predicted"/>
<evidence type="ECO:0000313" key="1">
    <source>
        <dbReference type="EMBL" id="KAG0499833.1"/>
    </source>
</evidence>
<sequence length="168" mass="17187">MGIGASKRVEEALISSPVFAAACESVYDDCLAEAQHAFAGVQPYQLGDAGDRLHAALSRSLPLVRRWVPLPPPREEVDKAFCRVAGASADALHLPEFKAFATELFRGAIMAGAGAAVARRIPIGVAGIAGAGAVVGAGVGNVAKLAGIYSVGVAAAVYFSLRSTSRPI</sequence>
<accession>A0A835S9L0</accession>
<comment type="caution">
    <text evidence="1">The sequence shown here is derived from an EMBL/GenBank/DDBJ whole genome shotgun (WGS) entry which is preliminary data.</text>
</comment>
<evidence type="ECO:0000313" key="2">
    <source>
        <dbReference type="Proteomes" id="UP000636800"/>
    </source>
</evidence>